<dbReference type="InterPro" id="IPR008988">
    <property type="entry name" value="Transcriptional_repressor_C"/>
</dbReference>
<dbReference type="AlphaFoldDB" id="A0A1W1XIG2"/>
<dbReference type="GO" id="GO:0046914">
    <property type="term" value="F:transition metal ion binding"/>
    <property type="evidence" value="ECO:0007669"/>
    <property type="project" value="InterPro"/>
</dbReference>
<protein>
    <submittedName>
        <fullName evidence="3">Ferrous iron transport protein A</fullName>
    </submittedName>
</protein>
<keyword evidence="1" id="KW-0408">Iron</keyword>
<evidence type="ECO:0000256" key="1">
    <source>
        <dbReference type="ARBA" id="ARBA00023004"/>
    </source>
</evidence>
<proteinExistence type="predicted"/>
<dbReference type="SMART" id="SM00899">
    <property type="entry name" value="FeoA"/>
    <property type="match status" value="1"/>
</dbReference>
<reference evidence="3 4" key="1">
    <citation type="submission" date="2017-04" db="EMBL/GenBank/DDBJ databases">
        <authorList>
            <person name="Afonso C.L."/>
            <person name="Miller P.J."/>
            <person name="Scott M.A."/>
            <person name="Spackman E."/>
            <person name="Goraichik I."/>
            <person name="Dimitrov K.M."/>
            <person name="Suarez D.L."/>
            <person name="Swayne D.E."/>
        </authorList>
    </citation>
    <scope>NUCLEOTIDE SEQUENCE [LARGE SCALE GENOMIC DNA]</scope>
    <source>
        <strain evidence="3 4">DSM 12555</strain>
    </source>
</reference>
<dbReference type="PANTHER" id="PTHR42954:SF2">
    <property type="entry name" value="FE(2+) TRANSPORT PROTEIN A"/>
    <property type="match status" value="1"/>
</dbReference>
<sequence>MSLSDLKPGESGIIKNIGCDERLAKRLFALGLIEGTKIKVKTSAPFGDPIVVHVRGFNMAIRKSDANKISLGEISI</sequence>
<evidence type="ECO:0000313" key="4">
    <source>
        <dbReference type="Proteomes" id="UP000192468"/>
    </source>
</evidence>
<name>A0A1W1XIG2_9CLOT</name>
<dbReference type="STRING" id="1121291.SAMN02745134_01958"/>
<keyword evidence="4" id="KW-1185">Reference proteome</keyword>
<dbReference type="Gene3D" id="2.30.30.90">
    <property type="match status" value="1"/>
</dbReference>
<accession>A0A1W1XIG2</accession>
<gene>
    <name evidence="3" type="ORF">SAMN02745134_01958</name>
</gene>
<dbReference type="EMBL" id="FWXH01000005">
    <property type="protein sequence ID" value="SMC23602.1"/>
    <property type="molecule type" value="Genomic_DNA"/>
</dbReference>
<dbReference type="Pfam" id="PF04023">
    <property type="entry name" value="FeoA"/>
    <property type="match status" value="1"/>
</dbReference>
<dbReference type="InterPro" id="IPR007167">
    <property type="entry name" value="Fe-transptr_FeoA-like"/>
</dbReference>
<feature type="domain" description="Ferrous iron transporter FeoA-like" evidence="2">
    <location>
        <begin position="1"/>
        <end position="73"/>
    </location>
</feature>
<dbReference type="SUPFAM" id="SSF50037">
    <property type="entry name" value="C-terminal domain of transcriptional repressors"/>
    <property type="match status" value="1"/>
</dbReference>
<dbReference type="InterPro" id="IPR052713">
    <property type="entry name" value="FeoA"/>
</dbReference>
<evidence type="ECO:0000259" key="2">
    <source>
        <dbReference type="SMART" id="SM00899"/>
    </source>
</evidence>
<dbReference type="RefSeq" id="WP_084115583.1">
    <property type="nucleotide sequence ID" value="NZ_FWXH01000005.1"/>
</dbReference>
<dbReference type="Proteomes" id="UP000192468">
    <property type="component" value="Unassembled WGS sequence"/>
</dbReference>
<organism evidence="3 4">
    <name type="scientific">Clostridium acidisoli DSM 12555</name>
    <dbReference type="NCBI Taxonomy" id="1121291"/>
    <lineage>
        <taxon>Bacteria</taxon>
        <taxon>Bacillati</taxon>
        <taxon>Bacillota</taxon>
        <taxon>Clostridia</taxon>
        <taxon>Eubacteriales</taxon>
        <taxon>Clostridiaceae</taxon>
        <taxon>Clostridium</taxon>
    </lineage>
</organism>
<dbReference type="PANTHER" id="PTHR42954">
    <property type="entry name" value="FE(2+) TRANSPORT PROTEIN A"/>
    <property type="match status" value="1"/>
</dbReference>
<dbReference type="InterPro" id="IPR038157">
    <property type="entry name" value="FeoA_core_dom"/>
</dbReference>
<evidence type="ECO:0000313" key="3">
    <source>
        <dbReference type="EMBL" id="SMC23602.1"/>
    </source>
</evidence>
<dbReference type="OrthoDB" id="9811076at2"/>